<dbReference type="Proteomes" id="UP000199754">
    <property type="component" value="Chromosome"/>
</dbReference>
<keyword evidence="5 6" id="KW-0408">Iron</keyword>
<dbReference type="InterPro" id="IPR009056">
    <property type="entry name" value="Cyt_c-like_dom"/>
</dbReference>
<dbReference type="InterPro" id="IPR036909">
    <property type="entry name" value="Cyt_c-like_dom_sf"/>
</dbReference>
<evidence type="ECO:0000256" key="3">
    <source>
        <dbReference type="ARBA" id="ARBA00022723"/>
    </source>
</evidence>
<dbReference type="GO" id="GO:0020037">
    <property type="term" value="F:heme binding"/>
    <property type="evidence" value="ECO:0007669"/>
    <property type="project" value="InterPro"/>
</dbReference>
<feature type="domain" description="Cytochrome c" evidence="7">
    <location>
        <begin position="163"/>
        <end position="242"/>
    </location>
</feature>
<sequence>MTRVFQTLAALAVCGFLAAAAIVGLGLYNVSARQGHLPGVGWLLHTTFKQSVRLRAPAAEKVPDDITSPDRIQLGALHFQTACAFCHAVPGQSRSATARSMNPPPPHVSDAVSQWKTQHMFWIVEQGVKMSGMPHWPADGRGDEIWSVVAYLNAVPSMTAQDQTALTGGTSGAAGCTACHGRNGQSNNSFVPRLDILTPDQITQALIQYRDGTRPSGIMQEAATGLSDAQIAGIASKFGTTQAGVLQGHPAPETDATGVLLATRGTAEVPACSVCHGPGRKADAPIAPVLSGQSQAYLKTQLTLWRDGRRDGGPRARLMTKAAQDLSDEQIAELAAWYAGLRSLPGRQ</sequence>
<dbReference type="GO" id="GO:0009055">
    <property type="term" value="F:electron transfer activity"/>
    <property type="evidence" value="ECO:0007669"/>
    <property type="project" value="InterPro"/>
</dbReference>
<organism evidence="8 9">
    <name type="scientific">Pseudosulfitobacter pseudonitzschiae</name>
    <dbReference type="NCBI Taxonomy" id="1402135"/>
    <lineage>
        <taxon>Bacteria</taxon>
        <taxon>Pseudomonadati</taxon>
        <taxon>Pseudomonadota</taxon>
        <taxon>Alphaproteobacteria</taxon>
        <taxon>Rhodobacterales</taxon>
        <taxon>Roseobacteraceae</taxon>
        <taxon>Pseudosulfitobacter</taxon>
    </lineage>
</organism>
<dbReference type="Gene3D" id="1.10.760.10">
    <property type="entry name" value="Cytochrome c-like domain"/>
    <property type="match status" value="3"/>
</dbReference>
<dbReference type="KEGG" id="spse:SULPSESMR1_00004"/>
<evidence type="ECO:0000313" key="9">
    <source>
        <dbReference type="Proteomes" id="UP000199754"/>
    </source>
</evidence>
<keyword evidence="1" id="KW-0813">Transport</keyword>
<proteinExistence type="predicted"/>
<keyword evidence="9" id="KW-1185">Reference proteome</keyword>
<keyword evidence="3 6" id="KW-0479">Metal-binding</keyword>
<evidence type="ECO:0000313" key="8">
    <source>
        <dbReference type="EMBL" id="ASM70845.1"/>
    </source>
</evidence>
<dbReference type="SUPFAM" id="SSF46626">
    <property type="entry name" value="Cytochrome c"/>
    <property type="match status" value="3"/>
</dbReference>
<dbReference type="PANTHER" id="PTHR33751">
    <property type="entry name" value="CBB3-TYPE CYTOCHROME C OXIDASE SUBUNIT FIXP"/>
    <property type="match status" value="1"/>
</dbReference>
<dbReference type="PROSITE" id="PS51007">
    <property type="entry name" value="CYTC"/>
    <property type="match status" value="3"/>
</dbReference>
<dbReference type="Pfam" id="PF13442">
    <property type="entry name" value="Cytochrome_CBB3"/>
    <property type="match status" value="1"/>
</dbReference>
<protein>
    <submittedName>
        <fullName evidence="8">Cytochrome c-554(548)</fullName>
    </submittedName>
</protein>
<name>A0A221JVS0_9RHOB</name>
<dbReference type="InterPro" id="IPR050597">
    <property type="entry name" value="Cytochrome_c_Oxidase_Subunit"/>
</dbReference>
<evidence type="ECO:0000256" key="6">
    <source>
        <dbReference type="PROSITE-ProRule" id="PRU00433"/>
    </source>
</evidence>
<evidence type="ECO:0000256" key="4">
    <source>
        <dbReference type="ARBA" id="ARBA00022982"/>
    </source>
</evidence>
<feature type="domain" description="Cytochrome c" evidence="7">
    <location>
        <begin position="260"/>
        <end position="342"/>
    </location>
</feature>
<dbReference type="RefSeq" id="WP_089418983.1">
    <property type="nucleotide sequence ID" value="NZ_CP022415.1"/>
</dbReference>
<dbReference type="EMBL" id="CP022415">
    <property type="protein sequence ID" value="ASM70845.1"/>
    <property type="molecule type" value="Genomic_DNA"/>
</dbReference>
<dbReference type="GO" id="GO:0046872">
    <property type="term" value="F:metal ion binding"/>
    <property type="evidence" value="ECO:0007669"/>
    <property type="project" value="UniProtKB-KW"/>
</dbReference>
<keyword evidence="2 6" id="KW-0349">Heme</keyword>
<keyword evidence="4" id="KW-0249">Electron transport</keyword>
<evidence type="ECO:0000256" key="1">
    <source>
        <dbReference type="ARBA" id="ARBA00022448"/>
    </source>
</evidence>
<gene>
    <name evidence="8" type="ORF">SULPSESMR1_00004</name>
</gene>
<reference evidence="8 9" key="1">
    <citation type="submission" date="2017-07" db="EMBL/GenBank/DDBJ databases">
        <title>Genome Sequence of Sulfitobacter pseudonitzschiae Strain SMR1 Isolated from a culture of the Diatom Skeletonema marinoi.</title>
        <authorList>
            <person name="Topel M."/>
            <person name="Pinder M.I.M."/>
            <person name="Johansson O.N."/>
            <person name="Kourtchenko O."/>
            <person name="Godhe A."/>
            <person name="Clarke A.K."/>
        </authorList>
    </citation>
    <scope>NUCLEOTIDE SEQUENCE [LARGE SCALE GENOMIC DNA]</scope>
    <source>
        <strain evidence="8 9">SMR1</strain>
    </source>
</reference>
<dbReference type="PANTHER" id="PTHR33751:SF9">
    <property type="entry name" value="CYTOCHROME C4"/>
    <property type="match status" value="1"/>
</dbReference>
<dbReference type="Pfam" id="PF00034">
    <property type="entry name" value="Cytochrom_C"/>
    <property type="match status" value="1"/>
</dbReference>
<dbReference type="AlphaFoldDB" id="A0A221JVS0"/>
<evidence type="ECO:0000256" key="2">
    <source>
        <dbReference type="ARBA" id="ARBA00022617"/>
    </source>
</evidence>
<accession>A0A221JVS0</accession>
<evidence type="ECO:0000259" key="7">
    <source>
        <dbReference type="PROSITE" id="PS51007"/>
    </source>
</evidence>
<evidence type="ECO:0000256" key="5">
    <source>
        <dbReference type="ARBA" id="ARBA00023004"/>
    </source>
</evidence>
<dbReference type="OrthoDB" id="9773456at2"/>
<feature type="domain" description="Cytochrome c" evidence="7">
    <location>
        <begin position="70"/>
        <end position="156"/>
    </location>
</feature>